<dbReference type="GO" id="GO:0030488">
    <property type="term" value="P:tRNA methylation"/>
    <property type="evidence" value="ECO:0007669"/>
    <property type="project" value="InterPro"/>
</dbReference>
<keyword evidence="3" id="KW-0949">S-adenosyl-L-methionine</keyword>
<evidence type="ECO:0000256" key="7">
    <source>
        <dbReference type="ARBA" id="ARBA00093361"/>
    </source>
</evidence>
<feature type="non-terminal residue" evidence="12">
    <location>
        <position position="1"/>
    </location>
</feature>
<protein>
    <recommendedName>
        <fullName evidence="9">tRNA (guanosine(18)-2'-O)-methyltransferase TARBP1</fullName>
        <ecNumber evidence="8">2.1.1.34</ecNumber>
    </recommendedName>
    <alternativeName>
        <fullName evidence="10">TAR RNA-binding protein 1</fullName>
    </alternativeName>
</protein>
<evidence type="ECO:0000256" key="2">
    <source>
        <dbReference type="ARBA" id="ARBA00022679"/>
    </source>
</evidence>
<comment type="catalytic activity">
    <reaction evidence="6">
        <text>guanosine(18) in tRNA + S-adenosyl-L-methionine = 2'-O-methylguanosine(18) in tRNA + S-adenosyl-L-homocysteine + H(+)</text>
        <dbReference type="Rhea" id="RHEA:20077"/>
        <dbReference type="Rhea" id="RHEA-COMP:10190"/>
        <dbReference type="Rhea" id="RHEA-COMP:10192"/>
        <dbReference type="ChEBI" id="CHEBI:15378"/>
        <dbReference type="ChEBI" id="CHEBI:57856"/>
        <dbReference type="ChEBI" id="CHEBI:59789"/>
        <dbReference type="ChEBI" id="CHEBI:74269"/>
        <dbReference type="ChEBI" id="CHEBI:74445"/>
        <dbReference type="EC" id="2.1.1.34"/>
    </reaction>
    <physiologicalReaction direction="left-to-right" evidence="6">
        <dbReference type="Rhea" id="RHEA:20078"/>
    </physiologicalReaction>
</comment>
<evidence type="ECO:0000256" key="4">
    <source>
        <dbReference type="ARBA" id="ARBA00022884"/>
    </source>
</evidence>
<keyword evidence="4" id="KW-0694">RNA-binding</keyword>
<name>A0A1V9YS12_9STRA</name>
<dbReference type="EC" id="2.1.1.34" evidence="8"/>
<evidence type="ECO:0000256" key="6">
    <source>
        <dbReference type="ARBA" id="ARBA00093266"/>
    </source>
</evidence>
<feature type="domain" description="tRNA/rRNA methyltransferase SpoU type" evidence="11">
    <location>
        <begin position="1216"/>
        <end position="1358"/>
    </location>
</feature>
<dbReference type="SUPFAM" id="SSF48371">
    <property type="entry name" value="ARM repeat"/>
    <property type="match status" value="1"/>
</dbReference>
<sequence>KFIGFSCAVVQQCIDVLNEEDPKIVSGMLERVVNTICLPLLTNESMTRNVMQQAIQLTLYVLELPMLTESITWIRQLENSLIDMFSSSDFMNVSWMGHVVEVLFQRKLVSKIFVEKLLNVCKTILCQPDYSHFRQAVFGSIVPQLLLYNGAQNAELLALHVFSAYEQMQLQDVLLLLCELIPQAPKLSNTDIFQTIVRKGMNQNDMMVRKMALHLLQASLTFEPNVHDSWTEFIQAFEVVHFHQEQHLLEQVWPRITSLLQLTLTTKSFKSSHIYAESMGFEWFKCVLSRCWQHENPVIRRMTLVDSMKACSDLWKDETTQERLANAAIHFITHDLLMALNDPFLFKHEKYQVKTTTVQFLTKFLKIVTLHKQLSAFDFLQAVQSAIFGDEVRGNSPDALLAMLTVFQDICTIEMNNETWSILRYMIQAHVLQSFPHSMKILVPLLEHILLTLTPLKSLSLEVLVRILALFPQAHLAEKRLIFGTYIKPLQLEISSAISDYIHNPASSWTPQHLARLYFLCTVSVPWKKDGRWIEQCQLFQAINELDDVDGFTKEFMFAFAPTLAIVKDWLRPGALVDDDLDCQKHIVLVVAILANYRMVQEGNCDYAFELNGILESNLKFDLPPQQRALVLVFLQTISEKTMLMDSIQVFDPISIVPTLLNLRMTRNSKDGDAKQFTSYNQAFVFAKFTTLANVLRTCWSLGRSVLNTILDTALDSLSTAGSDPSILQAMVRVLSIVLPYTIATISDEEERDLKIDLIFSQVWAAYLDSRKPDGLTYTVIQCLFQPRLMTLPQSSVVLKEWFHKWATWAETGKRPNVMYHLATTLCSVWRHYPKSAIAYLDELVRLLLYKEPSVDEKERMIYLADNTPLKSRFVRFVTLAFLEDAPVECQSVMDALIIKLLTLQQTPEYQKPQMINSDGFGKQLRSWQALCILSRYLREEKIQQVHVMLWQKAFLNHNLPQIRYYIEIFSMRVTLLFPTSSFPYIHDLLKNVHLMPQLSASILLVTGTVLRWLPVEDSPTLHLKTLHLMAPWLNSAHGHTRTIVQFVMTTLLPYFLAHESFHDEVVFLEPTLRFLSTNKECKRMFRRQTQQIASFIPQTECCLEGLLDHPLNEFDEIVPMSILCQIKDTLSAAYAQFLKEDQQHGCQYQTNVADRLAPRKVEEVIDIIKPESTDTVQRKIDPHTTSFLEDMLAAYESENMRDKQTNARRARRQSVIVCASLVDKMPNVAGLARTCEIFNASKLLIPNMAMTDDVIFRQISVTADKWVPMEEVKPNMVRSYCRRMQLEGYTIIALEQTSSSESLTTYNFPDKCLIILGNEKEGIPVDILQAVDQCVEIPQLGVIRSLNVHVSGAILLWGYTQQQLRR</sequence>
<evidence type="ECO:0000256" key="5">
    <source>
        <dbReference type="ARBA" id="ARBA00022990"/>
    </source>
</evidence>
<dbReference type="PANTHER" id="PTHR12029:SF11">
    <property type="entry name" value="METHYLTRANSFERASE TARBP1-RELATED"/>
    <property type="match status" value="1"/>
</dbReference>
<comment type="caution">
    <text evidence="12">The sequence shown here is derived from an EMBL/GenBank/DDBJ whole genome shotgun (WGS) entry which is preliminary data.</text>
</comment>
<evidence type="ECO:0000256" key="10">
    <source>
        <dbReference type="ARBA" id="ARBA00093656"/>
    </source>
</evidence>
<evidence type="ECO:0000313" key="13">
    <source>
        <dbReference type="Proteomes" id="UP000243217"/>
    </source>
</evidence>
<gene>
    <name evidence="12" type="ORF">THRCLA_10215</name>
</gene>
<dbReference type="GO" id="GO:0003723">
    <property type="term" value="F:RNA binding"/>
    <property type="evidence" value="ECO:0007669"/>
    <property type="project" value="UniProtKB-KW"/>
</dbReference>
<evidence type="ECO:0000256" key="9">
    <source>
        <dbReference type="ARBA" id="ARBA00093636"/>
    </source>
</evidence>
<dbReference type="InterPro" id="IPR044748">
    <property type="entry name" value="Trm3/TARBP1_C"/>
</dbReference>
<dbReference type="InterPro" id="IPR045330">
    <property type="entry name" value="TRM3/TARBP1"/>
</dbReference>
<dbReference type="CDD" id="cd18091">
    <property type="entry name" value="SpoU-like_TRM3-like"/>
    <property type="match status" value="1"/>
</dbReference>
<evidence type="ECO:0000256" key="8">
    <source>
        <dbReference type="ARBA" id="ARBA00093594"/>
    </source>
</evidence>
<dbReference type="Gene3D" id="3.40.1280.10">
    <property type="match status" value="1"/>
</dbReference>
<keyword evidence="13" id="KW-1185">Reference proteome</keyword>
<dbReference type="PANTHER" id="PTHR12029">
    <property type="entry name" value="RNA METHYLTRANSFERASE"/>
    <property type="match status" value="1"/>
</dbReference>
<dbReference type="InterPro" id="IPR029026">
    <property type="entry name" value="tRNA_m1G_MTases_N"/>
</dbReference>
<reference evidence="12 13" key="1">
    <citation type="journal article" date="2014" name="Genome Biol. Evol.">
        <title>The secreted proteins of Achlya hypogyna and Thraustotheca clavata identify the ancestral oomycete secretome and reveal gene acquisitions by horizontal gene transfer.</title>
        <authorList>
            <person name="Misner I."/>
            <person name="Blouin N."/>
            <person name="Leonard G."/>
            <person name="Richards T.A."/>
            <person name="Lane C.E."/>
        </authorList>
    </citation>
    <scope>NUCLEOTIDE SEQUENCE [LARGE SCALE GENOMIC DNA]</scope>
    <source>
        <strain evidence="12 13">ATCC 34112</strain>
    </source>
</reference>
<dbReference type="InterPro" id="IPR029028">
    <property type="entry name" value="Alpha/beta_knot_MTases"/>
</dbReference>
<dbReference type="GO" id="GO:0141100">
    <property type="term" value="F:tRNA (guanine(18)-2'-O)-methyltransferase activity"/>
    <property type="evidence" value="ECO:0007669"/>
    <property type="project" value="UniProtKB-EC"/>
</dbReference>
<keyword evidence="2" id="KW-0808">Transferase</keyword>
<dbReference type="Pfam" id="PF00588">
    <property type="entry name" value="SpoU_methylase"/>
    <property type="match status" value="1"/>
</dbReference>
<dbReference type="STRING" id="74557.A0A1V9YS12"/>
<dbReference type="InterPro" id="IPR001537">
    <property type="entry name" value="SpoU_MeTrfase"/>
</dbReference>
<keyword evidence="1 12" id="KW-0489">Methyltransferase</keyword>
<evidence type="ECO:0000259" key="11">
    <source>
        <dbReference type="Pfam" id="PF00588"/>
    </source>
</evidence>
<keyword evidence="5" id="KW-0007">Acetylation</keyword>
<dbReference type="FunFam" id="3.40.1280.10:FF:000010">
    <property type="entry name" value="probable methyltransferase TARBP1"/>
    <property type="match status" value="1"/>
</dbReference>
<accession>A0A1V9YS12</accession>
<dbReference type="SUPFAM" id="SSF75217">
    <property type="entry name" value="alpha/beta knot"/>
    <property type="match status" value="1"/>
</dbReference>
<evidence type="ECO:0000256" key="3">
    <source>
        <dbReference type="ARBA" id="ARBA00022691"/>
    </source>
</evidence>
<dbReference type="EMBL" id="JNBS01003107">
    <property type="protein sequence ID" value="OQR88604.1"/>
    <property type="molecule type" value="Genomic_DNA"/>
</dbReference>
<organism evidence="12 13">
    <name type="scientific">Thraustotheca clavata</name>
    <dbReference type="NCBI Taxonomy" id="74557"/>
    <lineage>
        <taxon>Eukaryota</taxon>
        <taxon>Sar</taxon>
        <taxon>Stramenopiles</taxon>
        <taxon>Oomycota</taxon>
        <taxon>Saprolegniomycetes</taxon>
        <taxon>Saprolegniales</taxon>
        <taxon>Achlyaceae</taxon>
        <taxon>Thraustotheca</taxon>
    </lineage>
</organism>
<proteinExistence type="predicted"/>
<dbReference type="InterPro" id="IPR016024">
    <property type="entry name" value="ARM-type_fold"/>
</dbReference>
<evidence type="ECO:0000313" key="12">
    <source>
        <dbReference type="EMBL" id="OQR88604.1"/>
    </source>
</evidence>
<dbReference type="Proteomes" id="UP000243217">
    <property type="component" value="Unassembled WGS sequence"/>
</dbReference>
<comment type="function">
    <text evidence="7">S-adenosyl-L-methionine-dependent 2'-O-ribose methyltransferase that catalyzes the formation of 2'-O-methylguanosine at position 18 (Gm18) in a subset of tRNA. Selectively mediates Gm18 methylation of tRNAGln-TTG/CTG and tRNASer-TGA/GCT. Gm18 modification can enhance the stability of modified tRNAs.</text>
</comment>
<evidence type="ECO:0000256" key="1">
    <source>
        <dbReference type="ARBA" id="ARBA00022603"/>
    </source>
</evidence>
<dbReference type="OrthoDB" id="241340at2759"/>